<dbReference type="AlphaFoldDB" id="A0A9Q1GKM6"/>
<sequence length="248" mass="27295">MVYPLPHQHNPYIRIDFSALLDDPMNLVFMENIDDDTWSLMMIHCNPIVSQGATHKRTLNTIVVSKAADLRAGDNPSMQVDPGDQIVGQELGMGPKGAARAGNKEFQIILKEIVRVNKPTIVMLVETQQDSKVAEHVCNLLSFASHARVDAMAQSEDVKDYSGLGLKECKENWPLKWVPSREGWSLLSTDGCALCNPRCASGGGLLHDARSGFIRGFVVHSGHCTTAKAELLTLYRVLSMHGSSLRDE</sequence>
<dbReference type="Proteomes" id="UP001153076">
    <property type="component" value="Unassembled WGS sequence"/>
</dbReference>
<proteinExistence type="predicted"/>
<name>A0A9Q1GKM6_9CARY</name>
<dbReference type="EMBL" id="JAKOGI010002573">
    <property type="protein sequence ID" value="KAJ8421723.1"/>
    <property type="molecule type" value="Genomic_DNA"/>
</dbReference>
<evidence type="ECO:0000313" key="1">
    <source>
        <dbReference type="EMBL" id="KAJ8421723.1"/>
    </source>
</evidence>
<protein>
    <submittedName>
        <fullName evidence="1">Uncharacterized protein</fullName>
    </submittedName>
</protein>
<keyword evidence="2" id="KW-1185">Reference proteome</keyword>
<evidence type="ECO:0000313" key="2">
    <source>
        <dbReference type="Proteomes" id="UP001153076"/>
    </source>
</evidence>
<accession>A0A9Q1GKM6</accession>
<gene>
    <name evidence="1" type="ORF">Cgig2_028305</name>
</gene>
<reference evidence="1" key="1">
    <citation type="submission" date="2022-04" db="EMBL/GenBank/DDBJ databases">
        <title>Carnegiea gigantea Genome sequencing and assembly v2.</title>
        <authorList>
            <person name="Copetti D."/>
            <person name="Sanderson M.J."/>
            <person name="Burquez A."/>
            <person name="Wojciechowski M.F."/>
        </authorList>
    </citation>
    <scope>NUCLEOTIDE SEQUENCE</scope>
    <source>
        <strain evidence="1">SGP5-SGP5p</strain>
        <tissue evidence="1">Aerial part</tissue>
    </source>
</reference>
<comment type="caution">
    <text evidence="1">The sequence shown here is derived from an EMBL/GenBank/DDBJ whole genome shotgun (WGS) entry which is preliminary data.</text>
</comment>
<organism evidence="1 2">
    <name type="scientific">Carnegiea gigantea</name>
    <dbReference type="NCBI Taxonomy" id="171969"/>
    <lineage>
        <taxon>Eukaryota</taxon>
        <taxon>Viridiplantae</taxon>
        <taxon>Streptophyta</taxon>
        <taxon>Embryophyta</taxon>
        <taxon>Tracheophyta</taxon>
        <taxon>Spermatophyta</taxon>
        <taxon>Magnoliopsida</taxon>
        <taxon>eudicotyledons</taxon>
        <taxon>Gunneridae</taxon>
        <taxon>Pentapetalae</taxon>
        <taxon>Caryophyllales</taxon>
        <taxon>Cactineae</taxon>
        <taxon>Cactaceae</taxon>
        <taxon>Cactoideae</taxon>
        <taxon>Echinocereeae</taxon>
        <taxon>Carnegiea</taxon>
    </lineage>
</organism>